<reference evidence="5" key="1">
    <citation type="submission" date="2018-01" db="EMBL/GenBank/DDBJ databases">
        <authorList>
            <person name="Li J."/>
        </authorList>
    </citation>
    <scope>NUCLEOTIDE SEQUENCE [LARGE SCALE GENOMIC DNA]</scope>
    <source>
        <strain evidence="5">2184</strain>
    </source>
</reference>
<dbReference type="InterPro" id="IPR029000">
    <property type="entry name" value="Cyclophilin-like_dom_sf"/>
</dbReference>
<feature type="transmembrane region" description="Helical" evidence="3">
    <location>
        <begin position="34"/>
        <end position="55"/>
    </location>
</feature>
<dbReference type="EMBL" id="CP026948">
    <property type="protein sequence ID" value="AWB84115.1"/>
    <property type="molecule type" value="Genomic_DNA"/>
</dbReference>
<feature type="region of interest" description="Disordered" evidence="2">
    <location>
        <begin position="292"/>
        <end position="314"/>
    </location>
</feature>
<dbReference type="AlphaFoldDB" id="A0A2S0WEB1"/>
<evidence type="ECO:0000313" key="4">
    <source>
        <dbReference type="EMBL" id="AWB84115.1"/>
    </source>
</evidence>
<dbReference type="InterPro" id="IPR044666">
    <property type="entry name" value="Cyclophilin_A-like"/>
</dbReference>
<protein>
    <submittedName>
        <fullName evidence="4">Isomerase</fullName>
    </submittedName>
</protein>
<dbReference type="OrthoDB" id="5507614at2"/>
<evidence type="ECO:0000256" key="3">
    <source>
        <dbReference type="SAM" id="Phobius"/>
    </source>
</evidence>
<dbReference type="InterPro" id="IPR002130">
    <property type="entry name" value="Cyclophilin-type_PPIase_dom"/>
</dbReference>
<keyword evidence="3" id="KW-1133">Transmembrane helix</keyword>
<sequence length="314" mass="33136">MTETTDNSERGRKALRELEKEINSRDRKEKSRPWAIAAASLAVIVALGGGIYVFANQSDSEESAQSDQPTSESSTPDMPDAEPLALARSSALPETVSCSYQEDASGGSEKKVGVPDAEGISTKGTVKVSLETSAGPIGMELDRSVAPCTVNAMEYLADKGYFDGTVCHRLTTSEGLKVLQCGDPSGTGSGGPGFQFANEYPTDEAVEKLDTSQIPEGTPAEQEAQFKQALLQQEPPVTYPRGTIAMANAGLDTNGSQFFLNYGDSTLPPAYTYFGKIDDAGLKTLDKVAEKGVEGEASDGKPAEEVKIDSAKVA</sequence>
<dbReference type="SUPFAM" id="SSF50891">
    <property type="entry name" value="Cyclophilin-like"/>
    <property type="match status" value="1"/>
</dbReference>
<evidence type="ECO:0000256" key="1">
    <source>
        <dbReference type="ARBA" id="ARBA00002388"/>
    </source>
</evidence>
<dbReference type="PANTHER" id="PTHR45625">
    <property type="entry name" value="PEPTIDYL-PROLYL CIS-TRANS ISOMERASE-RELATED"/>
    <property type="match status" value="1"/>
</dbReference>
<keyword evidence="3" id="KW-0812">Transmembrane</keyword>
<gene>
    <name evidence="4" type="ORF">C3E79_06165</name>
</gene>
<dbReference type="Gene3D" id="2.40.100.10">
    <property type="entry name" value="Cyclophilin-like"/>
    <property type="match status" value="1"/>
</dbReference>
<dbReference type="RefSeq" id="WP_108404124.1">
    <property type="nucleotide sequence ID" value="NZ_CP026948.1"/>
</dbReference>
<feature type="region of interest" description="Disordered" evidence="2">
    <location>
        <begin position="96"/>
        <end position="118"/>
    </location>
</feature>
<evidence type="ECO:0000256" key="2">
    <source>
        <dbReference type="SAM" id="MobiDB-lite"/>
    </source>
</evidence>
<comment type="function">
    <text evidence="1">PPIases accelerate the folding of proteins. It catalyzes the cis-trans isomerization of proline imidic peptide bonds in oligopeptides.</text>
</comment>
<dbReference type="PROSITE" id="PS50072">
    <property type="entry name" value="CSA_PPIASE_2"/>
    <property type="match status" value="1"/>
</dbReference>
<organism evidence="4 5">
    <name type="scientific">Corynebacterium liangguodongii</name>
    <dbReference type="NCBI Taxonomy" id="2079535"/>
    <lineage>
        <taxon>Bacteria</taxon>
        <taxon>Bacillati</taxon>
        <taxon>Actinomycetota</taxon>
        <taxon>Actinomycetes</taxon>
        <taxon>Mycobacteriales</taxon>
        <taxon>Corynebacteriaceae</taxon>
        <taxon>Corynebacterium</taxon>
    </lineage>
</organism>
<feature type="region of interest" description="Disordered" evidence="2">
    <location>
        <begin position="58"/>
        <end position="81"/>
    </location>
</feature>
<dbReference type="PANTHER" id="PTHR45625:SF3">
    <property type="entry name" value="PEPTIDYL-PROLYL CIS-TRANS ISOMERASE B-RELATED"/>
    <property type="match status" value="1"/>
</dbReference>
<dbReference type="GO" id="GO:0003755">
    <property type="term" value="F:peptidyl-prolyl cis-trans isomerase activity"/>
    <property type="evidence" value="ECO:0007669"/>
    <property type="project" value="InterPro"/>
</dbReference>
<keyword evidence="5" id="KW-1185">Reference proteome</keyword>
<dbReference type="Proteomes" id="UP000244754">
    <property type="component" value="Chromosome"/>
</dbReference>
<evidence type="ECO:0000313" key="5">
    <source>
        <dbReference type="Proteomes" id="UP000244754"/>
    </source>
</evidence>
<proteinExistence type="predicted"/>
<dbReference type="KEGG" id="clia:C3E79_06165"/>
<keyword evidence="3" id="KW-0472">Membrane</keyword>
<name>A0A2S0WEB1_9CORY</name>
<dbReference type="CDD" id="cd00317">
    <property type="entry name" value="cyclophilin"/>
    <property type="match status" value="1"/>
</dbReference>
<dbReference type="Pfam" id="PF00160">
    <property type="entry name" value="Pro_isomerase"/>
    <property type="match status" value="1"/>
</dbReference>
<accession>A0A2S0WEB1</accession>
<keyword evidence="4" id="KW-0413">Isomerase</keyword>